<dbReference type="EMBL" id="FMHG01000001">
    <property type="protein sequence ID" value="SCJ58544.1"/>
    <property type="molecule type" value="Genomic_DNA"/>
</dbReference>
<keyword evidence="2" id="KW-1133">Transmembrane helix</keyword>
<feature type="transmembrane region" description="Helical" evidence="2">
    <location>
        <begin position="85"/>
        <end position="109"/>
    </location>
</feature>
<reference evidence="3" key="1">
    <citation type="submission" date="2015-09" db="EMBL/GenBank/DDBJ databases">
        <authorList>
            <consortium name="Pathogen Informatics"/>
        </authorList>
    </citation>
    <scope>NUCLEOTIDE SEQUENCE</scope>
    <source>
        <strain evidence="3">2789STDY5834896</strain>
    </source>
</reference>
<evidence type="ECO:0000256" key="2">
    <source>
        <dbReference type="SAM" id="Phobius"/>
    </source>
</evidence>
<gene>
    <name evidence="3" type="ORF">SAMEA3545359_00925</name>
</gene>
<evidence type="ECO:0000256" key="1">
    <source>
        <dbReference type="SAM" id="MobiDB-lite"/>
    </source>
</evidence>
<name>A0A1C6HLR5_9FIRM</name>
<organism evidence="3">
    <name type="scientific">uncultured Anaerotruncus sp</name>
    <dbReference type="NCBI Taxonomy" id="905011"/>
    <lineage>
        <taxon>Bacteria</taxon>
        <taxon>Bacillati</taxon>
        <taxon>Bacillota</taxon>
        <taxon>Clostridia</taxon>
        <taxon>Eubacteriales</taxon>
        <taxon>Oscillospiraceae</taxon>
        <taxon>Anaerotruncus</taxon>
        <taxon>environmental samples</taxon>
    </lineage>
</organism>
<accession>A0A1C6HLR5</accession>
<keyword evidence="2" id="KW-0812">Transmembrane</keyword>
<sequence length="297" mass="31927">MWGEDMPKCLKCGREYAGDSCPCCQRPAQWQEEEKEDRADGAGPLPEPVEETPRPGKVPVVQEVPADQVLLASVAAPRQKGRRNWLALGAALLAVLVLVLVAAMVLGLFRSSTSGKKSAAARPDTAATQNKEAETTADVPIKNGRFDVKPDQLRERMNSRLTGQKAVGKFTVQDTGGYTFFTAKLGGKVQLVLTCPEGESRISSIMTEMPIDGGDTRVYSGYLTALVQCMQPSTAQQDCPLVLQKLEEIGLGSGKAETASLQRSGILYLFTADREAKTLGVSLVPDTANTLVIEDTQ</sequence>
<dbReference type="AlphaFoldDB" id="A0A1C6HLR5"/>
<proteinExistence type="predicted"/>
<evidence type="ECO:0000313" key="3">
    <source>
        <dbReference type="EMBL" id="SCJ58544.1"/>
    </source>
</evidence>
<feature type="region of interest" description="Disordered" evidence="1">
    <location>
        <begin position="29"/>
        <end position="56"/>
    </location>
</feature>
<feature type="region of interest" description="Disordered" evidence="1">
    <location>
        <begin position="115"/>
        <end position="137"/>
    </location>
</feature>
<protein>
    <submittedName>
        <fullName evidence="3">Uncharacterized protein</fullName>
    </submittedName>
</protein>
<keyword evidence="2" id="KW-0472">Membrane</keyword>